<dbReference type="RefSeq" id="XP_681350.1">
    <property type="nucleotide sequence ID" value="XM_676258.1"/>
</dbReference>
<gene>
    <name evidence="1" type="ORF">ANIA_08081</name>
</gene>
<organism evidence="1 2">
    <name type="scientific">Emericella nidulans (strain FGSC A4 / ATCC 38163 / CBS 112.46 / NRRL 194 / M139)</name>
    <name type="common">Aspergillus nidulans</name>
    <dbReference type="NCBI Taxonomy" id="227321"/>
    <lineage>
        <taxon>Eukaryota</taxon>
        <taxon>Fungi</taxon>
        <taxon>Dikarya</taxon>
        <taxon>Ascomycota</taxon>
        <taxon>Pezizomycotina</taxon>
        <taxon>Eurotiomycetes</taxon>
        <taxon>Eurotiomycetidae</taxon>
        <taxon>Eurotiales</taxon>
        <taxon>Aspergillaceae</taxon>
        <taxon>Aspergillus</taxon>
        <taxon>Aspergillus subgen. Nidulantes</taxon>
    </lineage>
</organism>
<name>Q5AUE9_EMENI</name>
<dbReference type="AlphaFoldDB" id="Q5AUE9"/>
<protein>
    <submittedName>
        <fullName evidence="1">Uncharacterized protein</fullName>
    </submittedName>
</protein>
<dbReference type="Pfam" id="PF19535">
    <property type="entry name" value="DUF6060"/>
    <property type="match status" value="1"/>
</dbReference>
<sequence>MPLCRGSKANYWACMQHYAQPTQGNSFSPLALALPATITAQAQTVTNCTVFNWDGNNPSITTYPPQRVSGASSCPETLSNLTCALSASGYAQYPGRVNITHVATDIFASVVMETVRSTTLLAPAFNNNVIGSIDATRILRSGQSAYLSFTAYKFCYTGTLYPLEASCGILSGVDLDSYVLYLGESGFSVTYRDQKYHLSPFKTRLDDAFLIALKNRSFTDEPAPHPHRRPIANS</sequence>
<dbReference type="Proteomes" id="UP000000560">
    <property type="component" value="Chromosome II"/>
</dbReference>
<reference evidence="2" key="1">
    <citation type="journal article" date="2005" name="Nature">
        <title>Sequencing of Aspergillus nidulans and comparative analysis with A. fumigatus and A. oryzae.</title>
        <authorList>
            <person name="Galagan J.E."/>
            <person name="Calvo S.E."/>
            <person name="Cuomo C."/>
            <person name="Ma L.J."/>
            <person name="Wortman J.R."/>
            <person name="Batzoglou S."/>
            <person name="Lee S.I."/>
            <person name="Basturkmen M."/>
            <person name="Spevak C.C."/>
            <person name="Clutterbuck J."/>
            <person name="Kapitonov V."/>
            <person name="Jurka J."/>
            <person name="Scazzocchio C."/>
            <person name="Farman M."/>
            <person name="Butler J."/>
            <person name="Purcell S."/>
            <person name="Harris S."/>
            <person name="Braus G.H."/>
            <person name="Draht O."/>
            <person name="Busch S."/>
            <person name="D'Enfert C."/>
            <person name="Bouchier C."/>
            <person name="Goldman G.H."/>
            <person name="Bell-Pedersen D."/>
            <person name="Griffiths-Jones S."/>
            <person name="Doonan J.H."/>
            <person name="Yu J."/>
            <person name="Vienken K."/>
            <person name="Pain A."/>
            <person name="Freitag M."/>
            <person name="Selker E.U."/>
            <person name="Archer D.B."/>
            <person name="Penalva M.A."/>
            <person name="Oakley B.R."/>
            <person name="Momany M."/>
            <person name="Tanaka T."/>
            <person name="Kumagai T."/>
            <person name="Asai K."/>
            <person name="Machida M."/>
            <person name="Nierman W.C."/>
            <person name="Denning D.W."/>
            <person name="Caddick M."/>
            <person name="Hynes M."/>
            <person name="Paoletti M."/>
            <person name="Fischer R."/>
            <person name="Miller B."/>
            <person name="Dyer P."/>
            <person name="Sachs M.S."/>
            <person name="Osmani S.A."/>
            <person name="Birren B.W."/>
        </authorList>
    </citation>
    <scope>NUCLEOTIDE SEQUENCE [LARGE SCALE GENOMIC DNA]</scope>
    <source>
        <strain evidence="2">FGSC A4 / ATCC 38163 / CBS 112.46 / NRRL 194 / M139</strain>
    </source>
</reference>
<accession>C8V6E1</accession>
<reference evidence="2" key="2">
    <citation type="journal article" date="2009" name="Fungal Genet. Biol.">
        <title>The 2008 update of the Aspergillus nidulans genome annotation: a community effort.</title>
        <authorList>
            <person name="Wortman J.R."/>
            <person name="Gilsenan J.M."/>
            <person name="Joardar V."/>
            <person name="Deegan J."/>
            <person name="Clutterbuck J."/>
            <person name="Andersen M.R."/>
            <person name="Archer D."/>
            <person name="Bencina M."/>
            <person name="Braus G."/>
            <person name="Coutinho P."/>
            <person name="von Dohren H."/>
            <person name="Doonan J."/>
            <person name="Driessen A.J."/>
            <person name="Durek P."/>
            <person name="Espeso E."/>
            <person name="Fekete E."/>
            <person name="Flipphi M."/>
            <person name="Estrada C.G."/>
            <person name="Geysens S."/>
            <person name="Goldman G."/>
            <person name="de Groot P.W."/>
            <person name="Hansen K."/>
            <person name="Harris S.D."/>
            <person name="Heinekamp T."/>
            <person name="Helmstaedt K."/>
            <person name="Henrissat B."/>
            <person name="Hofmann G."/>
            <person name="Homan T."/>
            <person name="Horio T."/>
            <person name="Horiuchi H."/>
            <person name="James S."/>
            <person name="Jones M."/>
            <person name="Karaffa L."/>
            <person name="Karanyi Z."/>
            <person name="Kato M."/>
            <person name="Keller N."/>
            <person name="Kelly D.E."/>
            <person name="Kiel J.A."/>
            <person name="Kim J.M."/>
            <person name="van der Klei I.J."/>
            <person name="Klis F.M."/>
            <person name="Kovalchuk A."/>
            <person name="Krasevec N."/>
            <person name="Kubicek C.P."/>
            <person name="Liu B."/>
            <person name="Maccabe A."/>
            <person name="Meyer V."/>
            <person name="Mirabito P."/>
            <person name="Miskei M."/>
            <person name="Mos M."/>
            <person name="Mullins J."/>
            <person name="Nelson D.R."/>
            <person name="Nielsen J."/>
            <person name="Oakley B.R."/>
            <person name="Osmani S.A."/>
            <person name="Pakula T."/>
            <person name="Paszewski A."/>
            <person name="Paulsen I."/>
            <person name="Pilsyk S."/>
            <person name="Pocsi I."/>
            <person name="Punt P.J."/>
            <person name="Ram A.F."/>
            <person name="Ren Q."/>
            <person name="Robellet X."/>
            <person name="Robson G."/>
            <person name="Seiboth B."/>
            <person name="van Solingen P."/>
            <person name="Specht T."/>
            <person name="Sun J."/>
            <person name="Taheri-Talesh N."/>
            <person name="Takeshita N."/>
            <person name="Ussery D."/>
            <person name="vanKuyk P.A."/>
            <person name="Visser H."/>
            <person name="van de Vondervoort P.J."/>
            <person name="de Vries R.P."/>
            <person name="Walton J."/>
            <person name="Xiang X."/>
            <person name="Xiong Y."/>
            <person name="Zeng A.P."/>
            <person name="Brandt B.W."/>
            <person name="Cornell M.J."/>
            <person name="van den Hondel C.A."/>
            <person name="Visser J."/>
            <person name="Oliver S.G."/>
            <person name="Turner G."/>
        </authorList>
    </citation>
    <scope>GENOME REANNOTATION</scope>
    <source>
        <strain evidence="2">FGSC A4 / ATCC 38163 / CBS 112.46 / NRRL 194 / M139</strain>
    </source>
</reference>
<evidence type="ECO:0000313" key="2">
    <source>
        <dbReference type="Proteomes" id="UP000000560"/>
    </source>
</evidence>
<proteinExistence type="predicted"/>
<keyword evidence="2" id="KW-1185">Reference proteome</keyword>
<dbReference type="OrthoDB" id="3507521at2759"/>
<dbReference type="EMBL" id="BN001302">
    <property type="protein sequence ID" value="CBF73843.1"/>
    <property type="molecule type" value="Genomic_DNA"/>
</dbReference>
<dbReference type="HOGENOM" id="CLU_1184998_0_0_1"/>
<accession>Q5AUE9</accession>
<dbReference type="GeneID" id="2868946"/>
<dbReference type="InterPro" id="IPR045702">
    <property type="entry name" value="DUF6060"/>
</dbReference>
<evidence type="ECO:0000313" key="1">
    <source>
        <dbReference type="EMBL" id="CBF73843.1"/>
    </source>
</evidence>
<dbReference type="KEGG" id="ani:ANIA_08081"/>
<dbReference type="InParanoid" id="Q5AUE9"/>